<dbReference type="CDD" id="cd07185">
    <property type="entry name" value="OmpA_C-like"/>
    <property type="match status" value="1"/>
</dbReference>
<feature type="transmembrane region" description="Helical" evidence="8">
    <location>
        <begin position="31"/>
        <end position="51"/>
    </location>
</feature>
<protein>
    <submittedName>
        <fullName evidence="10">Flagellar motor protein MotB</fullName>
    </submittedName>
</protein>
<dbReference type="Gene3D" id="3.30.1330.60">
    <property type="entry name" value="OmpA-like domain"/>
    <property type="match status" value="1"/>
</dbReference>
<reference evidence="10" key="1">
    <citation type="journal article" date="2014" name="Int. J. Syst. Evol. Microbiol.">
        <title>Complete genome sequence of Corynebacterium casei LMG S-19264T (=DSM 44701T), isolated from a smear-ripened cheese.</title>
        <authorList>
            <consortium name="US DOE Joint Genome Institute (JGI-PGF)"/>
            <person name="Walter F."/>
            <person name="Albersmeier A."/>
            <person name="Kalinowski J."/>
            <person name="Ruckert C."/>
        </authorList>
    </citation>
    <scope>NUCLEOTIDE SEQUENCE</scope>
    <source>
        <strain evidence="10">KCTC 42651</strain>
    </source>
</reference>
<evidence type="ECO:0000313" key="10">
    <source>
        <dbReference type="EMBL" id="GHD60986.1"/>
    </source>
</evidence>
<dbReference type="Pfam" id="PF13677">
    <property type="entry name" value="MotB_plug"/>
    <property type="match status" value="1"/>
</dbReference>
<keyword evidence="10" id="KW-0966">Cell projection</keyword>
<name>A0A918XWU4_9PROT</name>
<evidence type="ECO:0000259" key="9">
    <source>
        <dbReference type="PROSITE" id="PS51123"/>
    </source>
</evidence>
<evidence type="ECO:0000256" key="8">
    <source>
        <dbReference type="SAM" id="Phobius"/>
    </source>
</evidence>
<keyword evidence="4 8" id="KW-0812">Transmembrane</keyword>
<dbReference type="InterPro" id="IPR036737">
    <property type="entry name" value="OmpA-like_sf"/>
</dbReference>
<reference evidence="10" key="2">
    <citation type="submission" date="2020-09" db="EMBL/GenBank/DDBJ databases">
        <authorList>
            <person name="Sun Q."/>
            <person name="Kim S."/>
        </authorList>
    </citation>
    <scope>NUCLEOTIDE SEQUENCE</scope>
    <source>
        <strain evidence="10">KCTC 42651</strain>
    </source>
</reference>
<proteinExistence type="inferred from homology"/>
<evidence type="ECO:0000313" key="11">
    <source>
        <dbReference type="Proteomes" id="UP000630353"/>
    </source>
</evidence>
<keyword evidence="10" id="KW-0969">Cilium</keyword>
<evidence type="ECO:0000256" key="5">
    <source>
        <dbReference type="ARBA" id="ARBA00022989"/>
    </source>
</evidence>
<evidence type="ECO:0000256" key="1">
    <source>
        <dbReference type="ARBA" id="ARBA00004162"/>
    </source>
</evidence>
<evidence type="ECO:0000256" key="6">
    <source>
        <dbReference type="ARBA" id="ARBA00023136"/>
    </source>
</evidence>
<dbReference type="PROSITE" id="PS51123">
    <property type="entry name" value="OMPA_2"/>
    <property type="match status" value="1"/>
</dbReference>
<keyword evidence="10" id="KW-0282">Flagellum</keyword>
<dbReference type="AlphaFoldDB" id="A0A918XWU4"/>
<dbReference type="GO" id="GO:0005886">
    <property type="term" value="C:plasma membrane"/>
    <property type="evidence" value="ECO:0007669"/>
    <property type="project" value="UniProtKB-SubCell"/>
</dbReference>
<dbReference type="InterPro" id="IPR050330">
    <property type="entry name" value="Bact_OuterMem_StrucFunc"/>
</dbReference>
<keyword evidence="11" id="KW-1185">Reference proteome</keyword>
<comment type="similarity">
    <text evidence="2">Belongs to the MotB family.</text>
</comment>
<feature type="domain" description="OmpA-like" evidence="9">
    <location>
        <begin position="127"/>
        <end position="250"/>
    </location>
</feature>
<dbReference type="PANTHER" id="PTHR30329">
    <property type="entry name" value="STATOR ELEMENT OF FLAGELLAR MOTOR COMPLEX"/>
    <property type="match status" value="1"/>
</dbReference>
<comment type="subcellular location">
    <subcellularLocation>
        <location evidence="1">Cell membrane</location>
        <topology evidence="1">Single-pass membrane protein</topology>
    </subcellularLocation>
</comment>
<keyword evidence="5 8" id="KW-1133">Transmembrane helix</keyword>
<accession>A0A918XWU4</accession>
<keyword evidence="6 7" id="KW-0472">Membrane</keyword>
<dbReference type="PANTHER" id="PTHR30329:SF21">
    <property type="entry name" value="LIPOPROTEIN YIAD-RELATED"/>
    <property type="match status" value="1"/>
</dbReference>
<organism evidence="10 11">
    <name type="scientific">Thalassobaculum fulvum</name>
    <dbReference type="NCBI Taxonomy" id="1633335"/>
    <lineage>
        <taxon>Bacteria</taxon>
        <taxon>Pseudomonadati</taxon>
        <taxon>Pseudomonadota</taxon>
        <taxon>Alphaproteobacteria</taxon>
        <taxon>Rhodospirillales</taxon>
        <taxon>Thalassobaculaceae</taxon>
        <taxon>Thalassobaculum</taxon>
    </lineage>
</organism>
<dbReference type="EMBL" id="BMZS01000012">
    <property type="protein sequence ID" value="GHD60986.1"/>
    <property type="molecule type" value="Genomic_DNA"/>
</dbReference>
<dbReference type="Pfam" id="PF00691">
    <property type="entry name" value="OmpA"/>
    <property type="match status" value="1"/>
</dbReference>
<comment type="caution">
    <text evidence="10">The sequence shown here is derived from an EMBL/GenBank/DDBJ whole genome shotgun (WGS) entry which is preliminary data.</text>
</comment>
<evidence type="ECO:0000256" key="3">
    <source>
        <dbReference type="ARBA" id="ARBA00022475"/>
    </source>
</evidence>
<keyword evidence="3" id="KW-1003">Cell membrane</keyword>
<evidence type="ECO:0000256" key="2">
    <source>
        <dbReference type="ARBA" id="ARBA00008914"/>
    </source>
</evidence>
<sequence length="252" mass="26761">MPLTDIRRTVAAPERMLGRRAGRKYGGGPSWLVTLVDLVSLMLAFFVMRFAMTTLESPGFDATAASIALALGKTVSVAQQEATPPEPLGVETERRGAGFRLSYLEPLLEAKLARDPVLRAARIERAGDRLVIALPSDLLFVSGRADLTPGARAAVAELATALANLPNRIEVLGHADPRPMAGTGQYGSNRALSLARADSVAVGLVDSGLPRMPIAAGLGDSRFYAVAPTAPLEQRYTLARRVDVVVLPERAP</sequence>
<dbReference type="Proteomes" id="UP000630353">
    <property type="component" value="Unassembled WGS sequence"/>
</dbReference>
<dbReference type="RefSeq" id="WP_189994413.1">
    <property type="nucleotide sequence ID" value="NZ_BMZS01000012.1"/>
</dbReference>
<dbReference type="InterPro" id="IPR025713">
    <property type="entry name" value="MotB-like_N_dom"/>
</dbReference>
<evidence type="ECO:0000256" key="4">
    <source>
        <dbReference type="ARBA" id="ARBA00022692"/>
    </source>
</evidence>
<evidence type="ECO:0000256" key="7">
    <source>
        <dbReference type="PROSITE-ProRule" id="PRU00473"/>
    </source>
</evidence>
<dbReference type="SUPFAM" id="SSF103088">
    <property type="entry name" value="OmpA-like"/>
    <property type="match status" value="1"/>
</dbReference>
<gene>
    <name evidence="10" type="primary">motB</name>
    <name evidence="10" type="ORF">GCM10017083_47760</name>
</gene>
<dbReference type="InterPro" id="IPR006665">
    <property type="entry name" value="OmpA-like"/>
</dbReference>